<dbReference type="CDD" id="cd13853">
    <property type="entry name" value="CuRO_1_Tth-MCO_like"/>
    <property type="match status" value="1"/>
</dbReference>
<dbReference type="AlphaFoldDB" id="A0A4Z0HF62"/>
<dbReference type="InterPro" id="IPR008972">
    <property type="entry name" value="Cupredoxin"/>
</dbReference>
<evidence type="ECO:0000313" key="7">
    <source>
        <dbReference type="EMBL" id="TGB18625.1"/>
    </source>
</evidence>
<dbReference type="InterPro" id="IPR001117">
    <property type="entry name" value="Cu-oxidase_2nd"/>
</dbReference>
<dbReference type="Pfam" id="PF00394">
    <property type="entry name" value="Cu-oxidase"/>
    <property type="match status" value="1"/>
</dbReference>
<dbReference type="RefSeq" id="WP_135337057.1">
    <property type="nucleotide sequence ID" value="NZ_JBHLTX010000013.1"/>
</dbReference>
<evidence type="ECO:0000259" key="6">
    <source>
        <dbReference type="Pfam" id="PF07732"/>
    </source>
</evidence>
<dbReference type="PANTHER" id="PTHR11709">
    <property type="entry name" value="MULTI-COPPER OXIDASE"/>
    <property type="match status" value="1"/>
</dbReference>
<gene>
    <name evidence="7" type="ORF">E4099_01560</name>
</gene>
<dbReference type="GO" id="GO:0016491">
    <property type="term" value="F:oxidoreductase activity"/>
    <property type="evidence" value="ECO:0007669"/>
    <property type="project" value="UniProtKB-KW"/>
</dbReference>
<evidence type="ECO:0000259" key="5">
    <source>
        <dbReference type="Pfam" id="PF07731"/>
    </source>
</evidence>
<dbReference type="OrthoDB" id="345021at2"/>
<dbReference type="Pfam" id="PF07731">
    <property type="entry name" value="Cu-oxidase_2"/>
    <property type="match status" value="1"/>
</dbReference>
<feature type="chain" id="PRO_5021206096" evidence="3">
    <location>
        <begin position="28"/>
        <end position="494"/>
    </location>
</feature>
<evidence type="ECO:0000313" key="8">
    <source>
        <dbReference type="Proteomes" id="UP000297948"/>
    </source>
</evidence>
<comment type="caution">
    <text evidence="7">The sequence shown here is derived from an EMBL/GenBank/DDBJ whole genome shotgun (WGS) entry which is preliminary data.</text>
</comment>
<sequence length="494" mass="54790">MTRPTPRVAPALAALLLALGAAGLAEGARPEPPRLTHTAYRPAAADVHPAARSAGPLLRDPPELVSRHGVLRATIVVERRKVRVGDRRLYATTYNGSYMPPTLRVRPGDRIDLTLTNKADPHTNLHTHGLFVSPRAPSDDIFVSIRYGQSYHYAYRLPRDHPAGTYWYHSHAEMLAEPQVAGGESGVIVVAGLRRHLPPALRGITEHTIALKDFQVEGDAIKTRDLNISAPTHRTVNGQHQPVIPMRPGETQLWRLANIGANIYYRLHLPGSRFHVIAQDGVPVRRVRTEDTLLVPAGARFDVLVQAGEPGTTRLETLPYDTGPAGDRFPRADLATVVTGGTPVPREAIPRDFAPAEDLSHARIAARKTLVYTENAAGTVFFINGRTFDPRRTDLTATLGTVEEWTIRNDTDEDHSFHLHTDHFQLMRTNGRAEDPSHSVYDTVHVPRRGSVVIRVHFRKFTGRTVLHCHILQHEDRGMMAVLEILPRGSARRP</sequence>
<dbReference type="InterPro" id="IPR011706">
    <property type="entry name" value="Cu-oxidase_C"/>
</dbReference>
<feature type="domain" description="Plastocyanin-like" evidence="6">
    <location>
        <begin position="89"/>
        <end position="190"/>
    </location>
</feature>
<reference evidence="7 8" key="1">
    <citation type="submission" date="2019-03" db="EMBL/GenBank/DDBJ databases">
        <authorList>
            <person name="Gonzalez-Pimentel J.L."/>
        </authorList>
    </citation>
    <scope>NUCLEOTIDE SEQUENCE [LARGE SCALE GENOMIC DNA]</scope>
    <source>
        <strain evidence="7 8">JCM 31289</strain>
    </source>
</reference>
<proteinExistence type="predicted"/>
<evidence type="ECO:0000256" key="2">
    <source>
        <dbReference type="ARBA" id="ARBA00023002"/>
    </source>
</evidence>
<dbReference type="Pfam" id="PF07732">
    <property type="entry name" value="Cu-oxidase_3"/>
    <property type="match status" value="1"/>
</dbReference>
<evidence type="ECO:0000256" key="1">
    <source>
        <dbReference type="ARBA" id="ARBA00022723"/>
    </source>
</evidence>
<dbReference type="EMBL" id="SRID01000006">
    <property type="protein sequence ID" value="TGB18625.1"/>
    <property type="molecule type" value="Genomic_DNA"/>
</dbReference>
<evidence type="ECO:0000259" key="4">
    <source>
        <dbReference type="Pfam" id="PF00394"/>
    </source>
</evidence>
<dbReference type="Gene3D" id="2.60.40.420">
    <property type="entry name" value="Cupredoxins - blue copper proteins"/>
    <property type="match status" value="3"/>
</dbReference>
<dbReference type="PROSITE" id="PS00080">
    <property type="entry name" value="MULTICOPPER_OXIDASE2"/>
    <property type="match status" value="1"/>
</dbReference>
<dbReference type="InterPro" id="IPR011707">
    <property type="entry name" value="Cu-oxidase-like_N"/>
</dbReference>
<dbReference type="PANTHER" id="PTHR11709:SF518">
    <property type="entry name" value="MULTICOPPER OXIDASE"/>
    <property type="match status" value="1"/>
</dbReference>
<protein>
    <submittedName>
        <fullName evidence="7">Multicopper oxidase family protein</fullName>
    </submittedName>
</protein>
<keyword evidence="2" id="KW-0560">Oxidoreductase</keyword>
<keyword evidence="1" id="KW-0479">Metal-binding</keyword>
<feature type="signal peptide" evidence="3">
    <location>
        <begin position="1"/>
        <end position="27"/>
    </location>
</feature>
<evidence type="ECO:0000256" key="3">
    <source>
        <dbReference type="SAM" id="SignalP"/>
    </source>
</evidence>
<organism evidence="7 8">
    <name type="scientific">Streptomyces palmae</name>
    <dbReference type="NCBI Taxonomy" id="1701085"/>
    <lineage>
        <taxon>Bacteria</taxon>
        <taxon>Bacillati</taxon>
        <taxon>Actinomycetota</taxon>
        <taxon>Actinomycetes</taxon>
        <taxon>Kitasatosporales</taxon>
        <taxon>Streptomycetaceae</taxon>
        <taxon>Streptomyces</taxon>
    </lineage>
</organism>
<feature type="domain" description="Plastocyanin-like" evidence="4">
    <location>
        <begin position="228"/>
        <end position="309"/>
    </location>
</feature>
<dbReference type="GO" id="GO:0005507">
    <property type="term" value="F:copper ion binding"/>
    <property type="evidence" value="ECO:0007669"/>
    <property type="project" value="InterPro"/>
</dbReference>
<feature type="domain" description="Plastocyanin-like" evidence="5">
    <location>
        <begin position="372"/>
        <end position="485"/>
    </location>
</feature>
<dbReference type="CDD" id="cd13900">
    <property type="entry name" value="CuRO_3_Tth-MCO_like"/>
    <property type="match status" value="1"/>
</dbReference>
<dbReference type="SUPFAM" id="SSF49503">
    <property type="entry name" value="Cupredoxins"/>
    <property type="match status" value="3"/>
</dbReference>
<dbReference type="Proteomes" id="UP000297948">
    <property type="component" value="Unassembled WGS sequence"/>
</dbReference>
<accession>A0A4Z0HF62</accession>
<keyword evidence="8" id="KW-1185">Reference proteome</keyword>
<keyword evidence="3" id="KW-0732">Signal</keyword>
<name>A0A4Z0HF62_9ACTN</name>
<dbReference type="InterPro" id="IPR002355">
    <property type="entry name" value="Cu_oxidase_Cu_BS"/>
</dbReference>
<dbReference type="InterPro" id="IPR045087">
    <property type="entry name" value="Cu-oxidase_fam"/>
</dbReference>